<keyword evidence="3" id="KW-1185">Reference proteome</keyword>
<dbReference type="Gene3D" id="2.30.110.50">
    <property type="match status" value="1"/>
</dbReference>
<evidence type="ECO:0000313" key="3">
    <source>
        <dbReference type="Proteomes" id="UP000254337"/>
    </source>
</evidence>
<dbReference type="InterPro" id="IPR006531">
    <property type="entry name" value="Gp5/Vgr_OB"/>
</dbReference>
<accession>A0A346AXZ6</accession>
<dbReference type="Proteomes" id="UP000254337">
    <property type="component" value="Chromosome"/>
</dbReference>
<dbReference type="InterPro" id="IPR037026">
    <property type="entry name" value="Vgr_OB-fold_dom_sf"/>
</dbReference>
<dbReference type="KEGG" id="meg:DKB62_03685"/>
<dbReference type="Gene3D" id="3.55.50.10">
    <property type="entry name" value="Baseplate protein-like domains"/>
    <property type="match status" value="1"/>
</dbReference>
<dbReference type="RefSeq" id="WP_107196598.1">
    <property type="nucleotide sequence ID" value="NZ_CP029462.1"/>
</dbReference>
<proteinExistence type="predicted"/>
<dbReference type="EMBL" id="CP029462">
    <property type="protein sequence ID" value="AXL20739.1"/>
    <property type="molecule type" value="Genomic_DNA"/>
</dbReference>
<organism evidence="2 3">
    <name type="scientific">Megasphaera stantonii</name>
    <dbReference type="NCBI Taxonomy" id="2144175"/>
    <lineage>
        <taxon>Bacteria</taxon>
        <taxon>Bacillati</taxon>
        <taxon>Bacillota</taxon>
        <taxon>Negativicutes</taxon>
        <taxon>Veillonellales</taxon>
        <taxon>Veillonellaceae</taxon>
        <taxon>Megasphaera</taxon>
    </lineage>
</organism>
<name>A0A346AXZ6_9FIRM</name>
<evidence type="ECO:0000259" key="1">
    <source>
        <dbReference type="Pfam" id="PF04717"/>
    </source>
</evidence>
<dbReference type="SUPFAM" id="SSF69279">
    <property type="entry name" value="Phage tail proteins"/>
    <property type="match status" value="1"/>
</dbReference>
<sequence>MKIKGFDDVFYIDEFELHKQRDGHSCCHFSAAISEDTADKYATMAGTAALVQLDDGMPVFNGIIQEISIEKTYSVTSLDVTLTSLSVLLDQDEKNRIFQDPQKKFCDLLSAQRLALSACELRLADKLKTEIYEAVAVQSQETDFAFIQRIAACCQTHLWVNDVFADKVIIAIDDVNINQRVMKIENEEIIASKYKQQCRGKKKWYSQDIKLQKYIELGRIVTLGKSSTKYVITAVTVRKVHESTEFTYEIEELKKKDIPKGADKFSLEKTIKLKARVTNVKDPEHRGRIQVEFIDDYVEDMDRTESKRAWFDYGTFYGGKRGGIVFLPDVGDVVEILFTNGTCFAYSALRQEALDEECSNVEEKYIGNNTKQRIFWKNNSLELHSFENKIYMDENKIELCVGSNQVCIDEDKILLKTAENELVLQKNGILIQADSTVDQQAKTIQIKGNSKVHMESGGSATVKSNSSLNLQGRTVHIS</sequence>
<dbReference type="AlphaFoldDB" id="A0A346AXZ6"/>
<dbReference type="Pfam" id="PF04717">
    <property type="entry name" value="Phage_base_V"/>
    <property type="match status" value="1"/>
</dbReference>
<protein>
    <recommendedName>
        <fullName evidence="1">Gp5/Type VI secretion system Vgr protein OB-fold domain-containing protein</fullName>
    </recommendedName>
</protein>
<reference evidence="2 3" key="1">
    <citation type="submission" date="2018-05" db="EMBL/GenBank/DDBJ databases">
        <title>Complete genome sequence of Megasphaera sp. AJH120T, isolated from the ceca of a chicken.</title>
        <authorList>
            <person name="Maki J."/>
            <person name="Looft T."/>
        </authorList>
    </citation>
    <scope>NUCLEOTIDE SEQUENCE [LARGE SCALE GENOMIC DNA]</scope>
    <source>
        <strain evidence="2 3">AJH120</strain>
    </source>
</reference>
<evidence type="ECO:0000313" key="2">
    <source>
        <dbReference type="EMBL" id="AXL20739.1"/>
    </source>
</evidence>
<dbReference type="SUPFAM" id="SSF69255">
    <property type="entry name" value="gp5 N-terminal domain-like"/>
    <property type="match status" value="1"/>
</dbReference>
<feature type="domain" description="Gp5/Type VI secretion system Vgr protein OB-fold" evidence="1">
    <location>
        <begin position="274"/>
        <end position="342"/>
    </location>
</feature>
<dbReference type="Gene3D" id="2.40.50.230">
    <property type="entry name" value="Gp5 N-terminal domain"/>
    <property type="match status" value="1"/>
</dbReference>
<dbReference type="OrthoDB" id="95423at2"/>
<gene>
    <name evidence="2" type="ORF">DKB62_03685</name>
</gene>